<feature type="repeat" description="RCC1" evidence="1">
    <location>
        <begin position="200"/>
        <end position="252"/>
    </location>
</feature>
<protein>
    <submittedName>
        <fullName evidence="3">Regulator of chromosome condensation</fullName>
    </submittedName>
</protein>
<dbReference type="Pfam" id="PF00651">
    <property type="entry name" value="BTB"/>
    <property type="match status" value="1"/>
</dbReference>
<dbReference type="SUPFAM" id="SSF54695">
    <property type="entry name" value="POZ domain"/>
    <property type="match status" value="1"/>
</dbReference>
<dbReference type="InterPro" id="IPR051553">
    <property type="entry name" value="Ran_GTPase-activating"/>
</dbReference>
<proteinExistence type="predicted"/>
<dbReference type="InterPro" id="IPR009091">
    <property type="entry name" value="RCC1/BLIP-II"/>
</dbReference>
<dbReference type="PANTHER" id="PTHR45982">
    <property type="entry name" value="REGULATOR OF CHROMOSOME CONDENSATION"/>
    <property type="match status" value="1"/>
</dbReference>
<dbReference type="PROSITE" id="PS50012">
    <property type="entry name" value="RCC1_3"/>
    <property type="match status" value="2"/>
</dbReference>
<comment type="caution">
    <text evidence="3">The sequence shown here is derived from an EMBL/GenBank/DDBJ whole genome shotgun (WGS) entry which is preliminary data.</text>
</comment>
<evidence type="ECO:0000259" key="2">
    <source>
        <dbReference type="PROSITE" id="PS50097"/>
    </source>
</evidence>
<dbReference type="InterPro" id="IPR011333">
    <property type="entry name" value="SKP1/BTB/POZ_sf"/>
</dbReference>
<feature type="domain" description="BTB" evidence="2">
    <location>
        <begin position="454"/>
        <end position="537"/>
    </location>
</feature>
<evidence type="ECO:0000256" key="1">
    <source>
        <dbReference type="PROSITE-ProRule" id="PRU00235"/>
    </source>
</evidence>
<feature type="repeat" description="RCC1" evidence="1">
    <location>
        <begin position="97"/>
        <end position="150"/>
    </location>
</feature>
<dbReference type="SUPFAM" id="SSF50985">
    <property type="entry name" value="RCC1/BLIP-II"/>
    <property type="match status" value="1"/>
</dbReference>
<dbReference type="CDD" id="cd18186">
    <property type="entry name" value="BTB_POZ_ZBTB_KLHL-like"/>
    <property type="match status" value="1"/>
</dbReference>
<dbReference type="Pfam" id="PF00415">
    <property type="entry name" value="RCC1"/>
    <property type="match status" value="2"/>
</dbReference>
<dbReference type="GO" id="GO:0005737">
    <property type="term" value="C:cytoplasm"/>
    <property type="evidence" value="ECO:0007669"/>
    <property type="project" value="TreeGrafter"/>
</dbReference>
<dbReference type="Gene3D" id="2.130.10.30">
    <property type="entry name" value="Regulator of chromosome condensation 1/beta-lactamase-inhibitor protein II"/>
    <property type="match status" value="1"/>
</dbReference>
<dbReference type="Proteomes" id="UP001146793">
    <property type="component" value="Unassembled WGS sequence"/>
</dbReference>
<dbReference type="GO" id="GO:0005085">
    <property type="term" value="F:guanyl-nucleotide exchange factor activity"/>
    <property type="evidence" value="ECO:0007669"/>
    <property type="project" value="TreeGrafter"/>
</dbReference>
<name>A0AAV8ABR3_9EUKA</name>
<sequence>MAFVKGLGKNTGNWKQNNNINNTLETVNLFPEEVTNIIYVSAVYDHYICFLSSDGKLYQTNPNSFQSKLKAFENLPPMKCVDSGFYHFFAISDEEIPKVYGWGRNGYHQIGLNNNNTTRVNKPTLVQALNDKKIGSVHPSGYSSLVLSSEDQIVYGCGQNTNGELGIISTNQNAMIKLHENVVKVFSGHSEHSFIIKTDGEIYAFGYNQGGQYGSGTNGTQKTPQKLKFEFSAEEVSQIVSGFEMTALLTTDGRLFVSGSNNNTGFGSSCTKLTEYHQFKNKKKIIKNIAAGYNFLVYLTEDNEIWTGGNFNNNNSLKKIINLNENELSFNTLRCCDFNSFFLFRSETNSYLSQDLGKLLENGHFSDCKIKNIPVHKLLIEARLDHDFDEISKYLEESCQLKDIENLLQWIYCDEIRNQKKTIEILNHFGIQKPQKTKLLKNDLRKLLFDEETSDFTLVVQNDENEDDNEDYDEEDIEEEELAVHKFILAARSGLFLDLFQNLDKNLKKVKDYSKKSLDTIELLIAFLYTDEIPITADTDQELVKEEFEDIIEYYQLNPKIPILNIFDQCAQK</sequence>
<dbReference type="PANTHER" id="PTHR45982:SF1">
    <property type="entry name" value="REGULATOR OF CHROMOSOME CONDENSATION"/>
    <property type="match status" value="1"/>
</dbReference>
<evidence type="ECO:0000313" key="3">
    <source>
        <dbReference type="EMBL" id="KAJ3451085.1"/>
    </source>
</evidence>
<reference evidence="3" key="1">
    <citation type="submission" date="2022-08" db="EMBL/GenBank/DDBJ databases">
        <title>Novel sulphate-reducing endosymbionts in the free-living metamonad Anaeramoeba.</title>
        <authorList>
            <person name="Jerlstrom-Hultqvist J."/>
            <person name="Cepicka I."/>
            <person name="Gallot-Lavallee L."/>
            <person name="Salas-Leiva D."/>
            <person name="Curtis B.A."/>
            <person name="Zahonova K."/>
            <person name="Pipaliya S."/>
            <person name="Dacks J."/>
            <person name="Roger A.J."/>
        </authorList>
    </citation>
    <scope>NUCLEOTIDE SEQUENCE</scope>
    <source>
        <strain evidence="3">Busselton2</strain>
    </source>
</reference>
<accession>A0AAV8ABR3</accession>
<gene>
    <name evidence="3" type="ORF">M0812_05125</name>
</gene>
<dbReference type="AlphaFoldDB" id="A0AAV8ABR3"/>
<dbReference type="InterPro" id="IPR000408">
    <property type="entry name" value="Reg_chr_condens"/>
</dbReference>
<evidence type="ECO:0000313" key="4">
    <source>
        <dbReference type="Proteomes" id="UP001146793"/>
    </source>
</evidence>
<organism evidence="3 4">
    <name type="scientific">Anaeramoeba flamelloides</name>
    <dbReference type="NCBI Taxonomy" id="1746091"/>
    <lineage>
        <taxon>Eukaryota</taxon>
        <taxon>Metamonada</taxon>
        <taxon>Anaeramoebidae</taxon>
        <taxon>Anaeramoeba</taxon>
    </lineage>
</organism>
<dbReference type="PROSITE" id="PS50097">
    <property type="entry name" value="BTB"/>
    <property type="match status" value="1"/>
</dbReference>
<dbReference type="EMBL" id="JANTQA010000011">
    <property type="protein sequence ID" value="KAJ3451085.1"/>
    <property type="molecule type" value="Genomic_DNA"/>
</dbReference>
<dbReference type="InterPro" id="IPR000210">
    <property type="entry name" value="BTB/POZ_dom"/>
</dbReference>
<dbReference type="Gene3D" id="3.30.710.10">
    <property type="entry name" value="Potassium Channel Kv1.1, Chain A"/>
    <property type="match status" value="1"/>
</dbReference>